<gene>
    <name evidence="1" type="ORF">G9C98_008515</name>
</gene>
<name>A0A8J5R0H5_9HYME</name>
<protein>
    <submittedName>
        <fullName evidence="1">Uncharacterized protein</fullName>
    </submittedName>
</protein>
<keyword evidence="2" id="KW-1185">Reference proteome</keyword>
<reference evidence="1" key="2">
    <citation type="submission" date="2021-04" db="EMBL/GenBank/DDBJ databases">
        <title>Genome-wide patterns of bracovirus chromosomal integration into multiple host tissues during parasitism.</title>
        <authorList>
            <person name="Chebbi M.A.C."/>
        </authorList>
    </citation>
    <scope>NUCLEOTIDE SEQUENCE</scope>
    <source>
        <tissue evidence="1">Whole body</tissue>
    </source>
</reference>
<accession>A0A8J5R0H5</accession>
<evidence type="ECO:0000313" key="2">
    <source>
        <dbReference type="Proteomes" id="UP000729913"/>
    </source>
</evidence>
<dbReference type="OrthoDB" id="7674775at2759"/>
<dbReference type="AlphaFoldDB" id="A0A8J5R0H5"/>
<sequence>MSSTIKNFFEKLRAGNATSDENRELTLQTNLINGLEDLSKKNNSLALLKQFFSTAQFQVIDEEIFVNETPVRKIEFLLRAGKLKELFNLLHIFSEVATRDEYNFQSLLLPEIPDVNILKFVERYKQAQLQHPDLDIIVTSPADIERKLTTPAKDKLEIFLNRLKSMASKTEVVDGLFVKVKVDKDLLNNIAVAANSRQGCYLVRTDKSKTKSFKLISRLCSQTTEDSTPDTFSEFTQIADSLPYNLQIYLRVLLKNEFLTAQKTKRENLIEELGLTDAEVIEENIPYLVMKYESELWKYFCEKNYGNTLFNQLSNEDKKSLLEDLCKLNHGNPCVSCSPRAPRNSIDYVDISKLPINMTVMYVGKATLLELLVDIGVNLCTCACKVL</sequence>
<comment type="caution">
    <text evidence="1">The sequence shown here is derived from an EMBL/GenBank/DDBJ whole genome shotgun (WGS) entry which is preliminary data.</text>
</comment>
<organism evidence="1 2">
    <name type="scientific">Cotesia typhae</name>
    <dbReference type="NCBI Taxonomy" id="2053667"/>
    <lineage>
        <taxon>Eukaryota</taxon>
        <taxon>Metazoa</taxon>
        <taxon>Ecdysozoa</taxon>
        <taxon>Arthropoda</taxon>
        <taxon>Hexapoda</taxon>
        <taxon>Insecta</taxon>
        <taxon>Pterygota</taxon>
        <taxon>Neoptera</taxon>
        <taxon>Endopterygota</taxon>
        <taxon>Hymenoptera</taxon>
        <taxon>Apocrita</taxon>
        <taxon>Ichneumonoidea</taxon>
        <taxon>Braconidae</taxon>
        <taxon>Microgastrinae</taxon>
        <taxon>Cotesia</taxon>
    </lineage>
</organism>
<dbReference type="Proteomes" id="UP000729913">
    <property type="component" value="Unassembled WGS sequence"/>
</dbReference>
<proteinExistence type="predicted"/>
<evidence type="ECO:0000313" key="1">
    <source>
        <dbReference type="EMBL" id="KAG8034034.1"/>
    </source>
</evidence>
<dbReference type="EMBL" id="JAAOIC020000072">
    <property type="protein sequence ID" value="KAG8034034.1"/>
    <property type="molecule type" value="Genomic_DNA"/>
</dbReference>
<reference evidence="1" key="1">
    <citation type="submission" date="2020-03" db="EMBL/GenBank/DDBJ databases">
        <authorList>
            <person name="Chebbi M.A."/>
            <person name="Drezen J.M."/>
        </authorList>
    </citation>
    <scope>NUCLEOTIDE SEQUENCE</scope>
    <source>
        <tissue evidence="1">Whole body</tissue>
    </source>
</reference>